<evidence type="ECO:0008006" key="3">
    <source>
        <dbReference type="Google" id="ProtNLM"/>
    </source>
</evidence>
<dbReference type="EMBL" id="MCAQ01000012">
    <property type="protein sequence ID" value="RKF37273.1"/>
    <property type="molecule type" value="Genomic_DNA"/>
</dbReference>
<protein>
    <recommendedName>
        <fullName evidence="3">Signal transduction histidine kinase</fullName>
    </recommendedName>
</protein>
<sequence>MENNMGDVNKKLYFDLSDGPKGQSEGLKDQAELKEVWEGSQEDFYKSIIRNQQDDIGKIGRYFRDELAQELYGMRISLQNFTNRYGDFEELRCLRDSLTTLVIEIRNKAGLLYNPILNDLGIFHAVDEAVASYKKRSGFIIDTLLDPHLRELHHQTQIHLFKFLTAMFQYLNDEMASQSISISVQVIEFEILVKVSPFFQQGEALSVSKLENRPMRLMKIAELYNAQIMNDTLVSGILLKLTI</sequence>
<organism evidence="1 2">
    <name type="scientific">Sphingobacterium siyangense</name>
    <dbReference type="NCBI Taxonomy" id="459529"/>
    <lineage>
        <taxon>Bacteria</taxon>
        <taxon>Pseudomonadati</taxon>
        <taxon>Bacteroidota</taxon>
        <taxon>Sphingobacteriia</taxon>
        <taxon>Sphingobacteriales</taxon>
        <taxon>Sphingobacteriaceae</taxon>
        <taxon>Sphingobacterium</taxon>
    </lineage>
</organism>
<reference evidence="1 2" key="1">
    <citation type="submission" date="2016-07" db="EMBL/GenBank/DDBJ databases">
        <title>Genome analysis of Sphingobacterium siyangense T12B17.</title>
        <authorList>
            <person name="Xu D."/>
            <person name="Su Y."/>
            <person name="Zheng S."/>
        </authorList>
    </citation>
    <scope>NUCLEOTIDE SEQUENCE [LARGE SCALE GENOMIC DNA]</scope>
    <source>
        <strain evidence="1 2">T12B17</strain>
    </source>
</reference>
<comment type="caution">
    <text evidence="1">The sequence shown here is derived from an EMBL/GenBank/DDBJ whole genome shotgun (WGS) entry which is preliminary data.</text>
</comment>
<name>A0A420FWM5_9SPHI</name>
<evidence type="ECO:0000313" key="2">
    <source>
        <dbReference type="Proteomes" id="UP000286402"/>
    </source>
</evidence>
<accession>A0A420FWM5</accession>
<keyword evidence="2" id="KW-1185">Reference proteome</keyword>
<proteinExistence type="predicted"/>
<evidence type="ECO:0000313" key="1">
    <source>
        <dbReference type="EMBL" id="RKF37273.1"/>
    </source>
</evidence>
<dbReference type="AlphaFoldDB" id="A0A420FWM5"/>
<dbReference type="Proteomes" id="UP000286402">
    <property type="component" value="Unassembled WGS sequence"/>
</dbReference>
<gene>
    <name evidence="1" type="ORF">BCY89_06420</name>
</gene>